<keyword evidence="8" id="KW-0175">Coiled coil</keyword>
<evidence type="ECO:0000256" key="1">
    <source>
        <dbReference type="ARBA" id="ARBA00004123"/>
    </source>
</evidence>
<dbReference type="EnsemblMetazoa" id="GPAI013711-RA">
    <property type="protein sequence ID" value="GPAI013711-PA"/>
    <property type="gene ID" value="GPAI013711"/>
</dbReference>
<protein>
    <recommendedName>
        <fullName evidence="3">Mediator of RNA polymerase II transcription subunit 23</fullName>
    </recommendedName>
    <alternativeName>
        <fullName evidence="7">Mediator complex subunit 23</fullName>
    </alternativeName>
</protein>
<dbReference type="GO" id="GO:0010628">
    <property type="term" value="P:positive regulation of gene expression"/>
    <property type="evidence" value="ECO:0007669"/>
    <property type="project" value="TreeGrafter"/>
</dbReference>
<dbReference type="GO" id="GO:0016592">
    <property type="term" value="C:mediator complex"/>
    <property type="evidence" value="ECO:0007669"/>
    <property type="project" value="TreeGrafter"/>
</dbReference>
<dbReference type="Proteomes" id="UP000092445">
    <property type="component" value="Unassembled WGS sequence"/>
</dbReference>
<name>A0A1A9ZGA4_GLOPL</name>
<evidence type="ECO:0000256" key="8">
    <source>
        <dbReference type="SAM" id="Coils"/>
    </source>
</evidence>
<evidence type="ECO:0000256" key="6">
    <source>
        <dbReference type="ARBA" id="ARBA00023242"/>
    </source>
</evidence>
<dbReference type="Pfam" id="PF11573">
    <property type="entry name" value="Med23"/>
    <property type="match status" value="1"/>
</dbReference>
<feature type="coiled-coil region" evidence="8">
    <location>
        <begin position="289"/>
        <end position="316"/>
    </location>
</feature>
<dbReference type="GO" id="GO:0006357">
    <property type="term" value="P:regulation of transcription by RNA polymerase II"/>
    <property type="evidence" value="ECO:0007669"/>
    <property type="project" value="TreeGrafter"/>
</dbReference>
<evidence type="ECO:0000256" key="2">
    <source>
        <dbReference type="ARBA" id="ARBA00010222"/>
    </source>
</evidence>
<dbReference type="PANTHER" id="PTHR12691:SF10">
    <property type="entry name" value="MEDIATOR OF RNA POLYMERASE II TRANSCRIPTION SUBUNIT 23"/>
    <property type="match status" value="1"/>
</dbReference>
<evidence type="ECO:0000256" key="3">
    <source>
        <dbReference type="ARBA" id="ARBA00019696"/>
    </source>
</evidence>
<evidence type="ECO:0000313" key="9">
    <source>
        <dbReference type="EnsemblMetazoa" id="GPAI013711-PA"/>
    </source>
</evidence>
<proteinExistence type="inferred from homology"/>
<keyword evidence="10" id="KW-1185">Reference proteome</keyword>
<accession>A0A1A9ZGA4</accession>
<evidence type="ECO:0000256" key="5">
    <source>
        <dbReference type="ARBA" id="ARBA00023163"/>
    </source>
</evidence>
<dbReference type="InterPro" id="IPR021629">
    <property type="entry name" value="Mediator_Med23"/>
</dbReference>
<dbReference type="GO" id="GO:0005667">
    <property type="term" value="C:transcription regulator complex"/>
    <property type="evidence" value="ECO:0007669"/>
    <property type="project" value="TreeGrafter"/>
</dbReference>
<dbReference type="VEuPathDB" id="VectorBase:GPAI013711"/>
<organism evidence="9 10">
    <name type="scientific">Glossina pallidipes</name>
    <name type="common">Tsetse fly</name>
    <dbReference type="NCBI Taxonomy" id="7398"/>
    <lineage>
        <taxon>Eukaryota</taxon>
        <taxon>Metazoa</taxon>
        <taxon>Ecdysozoa</taxon>
        <taxon>Arthropoda</taxon>
        <taxon>Hexapoda</taxon>
        <taxon>Insecta</taxon>
        <taxon>Pterygota</taxon>
        <taxon>Neoptera</taxon>
        <taxon>Endopterygota</taxon>
        <taxon>Diptera</taxon>
        <taxon>Brachycera</taxon>
        <taxon>Muscomorpha</taxon>
        <taxon>Hippoboscoidea</taxon>
        <taxon>Glossinidae</taxon>
        <taxon>Glossina</taxon>
    </lineage>
</organism>
<comment type="subcellular location">
    <subcellularLocation>
        <location evidence="1">Nucleus</location>
    </subcellularLocation>
</comment>
<sequence>METQILEAVNNYLKVEPIEEAFVSVIVYKPDCEQEKSLKFANDIVNTFSNVSQENKEHIIRQYLQKAAAAHNINHLQVLMSTLAKLTEAHLITAKMLCDKILLCDKLTNENKNFWIESFKLIKKVISHVDYKGVREILKVCRDKAQSFGLNINVSYLPQLLALEDIIKHIFDRNNCLLPAYFIANEILKPFPYHWKFNKLTTDFVEEFRQTAQMVSIIGHAHMFPIVEHFGYADHLMNSWKLDPNTLKFILKGNLPYEPELVEEQSQLLRYVLEQTYSKEMVSIMLNLQKQQKQRCNTLEEQLVNLIINAMEMTETTDNGGSGFNAPDEQISQNEWVWLHLSSQLIYFVLFQFVSFMHIVLALYDKLSKLELRKGRDQLMWILLQFISGSIQKNPISNFLPMFKLFDLLYPEQEPLKLPDCNKSSSLRQMAPICIWIHLMKKARAENMNISRPLPTALKNHHDLLQHLIMSNTIKSMNLGNDFRIILICNAYSTNQEYFSRPLNVLVEALSGNVKSNTGSPIGPVPFSMVVLDSLTVHSKMSLIHNFVGQMIKQAQNKTSVPTPALVETYARLLVYTEIESLGIKGFLNQLLLQVFKHQAWGILHTLLEMFSYRLHHIPPHYRVQLFFESTALRLINGLGSAEIQPQFSRHFSEKPASSVASSECEELNRVLILTLARSMHIICSGDEMQPWCKELLSTIMQNSPHSWASHSLACFPTVLSEFFSQNNHPIENKQLLKKSVEEEYRNWPSMTNENDIINHFIKPNTSPLFLCLLYKMIWETENISPVAYKILEGISARALSANLRKLCDYLVNEVASSNGKEFIHKCVDSINNMIWKYNVVIIDRVVLCLALRTQEGNEAQVCFLIIQLLLLKASELRNRVTEFCKENNPVHWKQNNLQENIKISFPTLNLLLLFFYSEKFAPDESASHPPLPVYFSNVCLRFLVVLGVIVHRFIELPIQHVHQILEVILNHLSILYKFHDRPITYLYNTLHFYERILRDRPSLKKKLVSAITGAFCDIRPPNWCVSDQYKMFLQSADILWNPELTYYINIIRRLAETVSGKNVFYNTDWRFNELPNATAHAMYVTCAELLSLPLAPTIVANNVIDVVLKGYALIPPREIHNYINAIGIVLAELPETYWSVVYERLQEVLNLPKMLRWTYRFNVFELLNFKTVRQAMIGKTYAAILAVTHSVFHHMGCFKLATITKYIKEKLKPCVHTESQLVFLCHVFGPFLQRIEQEKPNAVAGIAILLYEMLEVVDKHHGPTPLEYMDPICDLLYHIKYIYVGNIIKNESEAIIKRLRPVLQKRLRFVTHLNIEDKHNEKPNEIQHTPTTNKVRLNLTGLGRVITRKVLLELLSTLRCTLERLEIQR</sequence>
<comment type="similarity">
    <text evidence="2">Belongs to the Mediator complex subunit 23 family.</text>
</comment>
<reference evidence="9" key="2">
    <citation type="submission" date="2020-05" db="UniProtKB">
        <authorList>
            <consortium name="EnsemblMetazoa"/>
        </authorList>
    </citation>
    <scope>IDENTIFICATION</scope>
    <source>
        <strain evidence="9">IAEA</strain>
    </source>
</reference>
<keyword evidence="6" id="KW-0539">Nucleus</keyword>
<keyword evidence="5" id="KW-0804">Transcription</keyword>
<reference evidence="10" key="1">
    <citation type="submission" date="2014-03" db="EMBL/GenBank/DDBJ databases">
        <authorList>
            <person name="Aksoy S."/>
            <person name="Warren W."/>
            <person name="Wilson R.K."/>
        </authorList>
    </citation>
    <scope>NUCLEOTIDE SEQUENCE [LARGE SCALE GENOMIC DNA]</scope>
    <source>
        <strain evidence="10">IAEA</strain>
    </source>
</reference>
<dbReference type="STRING" id="7398.A0A1A9ZGA4"/>
<evidence type="ECO:0000313" key="10">
    <source>
        <dbReference type="Proteomes" id="UP000092445"/>
    </source>
</evidence>
<evidence type="ECO:0000256" key="7">
    <source>
        <dbReference type="ARBA" id="ARBA00031961"/>
    </source>
</evidence>
<evidence type="ECO:0000256" key="4">
    <source>
        <dbReference type="ARBA" id="ARBA00023015"/>
    </source>
</evidence>
<dbReference type="PANTHER" id="PTHR12691">
    <property type="entry name" value="MEDIATOR OF RNA POLYMERASE II TRANSCRIPTION SUBUNIT 23"/>
    <property type="match status" value="1"/>
</dbReference>
<keyword evidence="4" id="KW-0805">Transcription regulation</keyword>